<comment type="caution">
    <text evidence="2">The sequence shown here is derived from an EMBL/GenBank/DDBJ whole genome shotgun (WGS) entry which is preliminary data.</text>
</comment>
<keyword evidence="1" id="KW-1133">Transmembrane helix</keyword>
<name>A0AAE0LCE2_9CHLO</name>
<accession>A0AAE0LCE2</accession>
<dbReference type="EMBL" id="LGRX02004599">
    <property type="protein sequence ID" value="KAK3279947.1"/>
    <property type="molecule type" value="Genomic_DNA"/>
</dbReference>
<feature type="transmembrane region" description="Helical" evidence="1">
    <location>
        <begin position="84"/>
        <end position="104"/>
    </location>
</feature>
<sequence length="110" mass="11317">MNAVAVAPVAVLGGVRLPAKAPKKVAATRVCKKVVAKVERKQQIKTVAAAAATPVLFAAAEANATELVTAQPQEVMDVALAAAAYYPVILGGFLAFTIGTYVVLTKVKLI</sequence>
<keyword evidence="1" id="KW-0472">Membrane</keyword>
<organism evidence="2 3">
    <name type="scientific">Cymbomonas tetramitiformis</name>
    <dbReference type="NCBI Taxonomy" id="36881"/>
    <lineage>
        <taxon>Eukaryota</taxon>
        <taxon>Viridiplantae</taxon>
        <taxon>Chlorophyta</taxon>
        <taxon>Pyramimonadophyceae</taxon>
        <taxon>Pyramimonadales</taxon>
        <taxon>Pyramimonadaceae</taxon>
        <taxon>Cymbomonas</taxon>
    </lineage>
</organism>
<dbReference type="Proteomes" id="UP001190700">
    <property type="component" value="Unassembled WGS sequence"/>
</dbReference>
<dbReference type="AlphaFoldDB" id="A0AAE0LCE2"/>
<evidence type="ECO:0000313" key="2">
    <source>
        <dbReference type="EMBL" id="KAK3279947.1"/>
    </source>
</evidence>
<gene>
    <name evidence="2" type="ORF">CYMTET_12195</name>
</gene>
<reference evidence="2 3" key="1">
    <citation type="journal article" date="2015" name="Genome Biol. Evol.">
        <title>Comparative Genomics of a Bacterivorous Green Alga Reveals Evolutionary Causalities and Consequences of Phago-Mixotrophic Mode of Nutrition.</title>
        <authorList>
            <person name="Burns J.A."/>
            <person name="Paasch A."/>
            <person name="Narechania A."/>
            <person name="Kim E."/>
        </authorList>
    </citation>
    <scope>NUCLEOTIDE SEQUENCE [LARGE SCALE GENOMIC DNA]</scope>
    <source>
        <strain evidence="2 3">PLY_AMNH</strain>
    </source>
</reference>
<keyword evidence="3" id="KW-1185">Reference proteome</keyword>
<proteinExistence type="predicted"/>
<evidence type="ECO:0000256" key="1">
    <source>
        <dbReference type="SAM" id="Phobius"/>
    </source>
</evidence>
<keyword evidence="1" id="KW-0812">Transmembrane</keyword>
<evidence type="ECO:0000313" key="3">
    <source>
        <dbReference type="Proteomes" id="UP001190700"/>
    </source>
</evidence>
<protein>
    <submittedName>
        <fullName evidence="2">Uncharacterized protein</fullName>
    </submittedName>
</protein>